<feature type="non-terminal residue" evidence="3">
    <location>
        <position position="1178"/>
    </location>
</feature>
<dbReference type="Proteomes" id="UP000601435">
    <property type="component" value="Unassembled WGS sequence"/>
</dbReference>
<evidence type="ECO:0000256" key="2">
    <source>
        <dbReference type="SAM" id="SignalP"/>
    </source>
</evidence>
<keyword evidence="4" id="KW-1185">Reference proteome</keyword>
<accession>A0A812ZSG4</accession>
<sequence length="1178" mass="131408">AGSVACTLISLLAVSAWRSHKDTDFIAGWLQQDAAQPAAWTACMREGARLMHLYLRDVVSKQQEELLLRMDQFCLPDEVCEVLMAGTLKNSKDAGWCRLRELAKEARWERLACGTSLRAAIELLCGHRLSLASHQEAAYILVSGNKSSLCIACSHSACSALHCDSHCFSVTATESSGSCLFHDPQGLEAYMCRGGRDALYRPEQPSHLYAAVYTQHRRGRCCCPPDPMQLTHTITYSTATSQTALSCKPECAPSLKRNMDKAFPEKVILLDTPPATPPRSKSSKLKQELDTPPHSKPAVPVFPPEGRGSKRGRSPASPNESVSLVKQEEADQAFPAGPSESLSLVKQEEAEQAFPPDPSVCLSLVKHEQAEAEEADDSLPLSALRSPLPAVEPQLSSTAGPCTHRPLHSEKLKGRELRAQNKLIKQGADILYSYGITFQKPFFVAHNYNHPKHHWRDFQIAAAEGKLDEVTREICKRLVQDCMQGDGSKEFKPQQPSRISMAERMEILRREEGIAELKKGRPPKAGIPRELPLHMRFFDWMSERRPGCYEHIEKCRVRCLVCDCVVDNKRGNSIHLLLQHESTDGHWSRTRATKLPRCQGIPVAKMDPGDHKEDAAWLRADQCEEAATELKEGDRACKKCCKLANDDRFIGRVVDWALTFDMIRLLHVLYTQNRVEHRRVTADMQHSDYADHLQPIYGVSDVGALSYGDVQQVLHRLQGNLPKAYLNDSGQKYLSARQDKLIQYEWYWLPKLLPQTGPTEGCLRRHVDLMIGAPGAHADLQPLSHSMSESRLQEQETCRTLLSCVLSRSQMLSRNSKRLTTTKIPGVDDQALADVGFLLSSVSSKQGLMALFGLNHRTLGSCPVHNPGLPDFFDADTEVPDELGGKSQLNHNVERVLDLLEVASSPTRNTMISFDETCCWPTYATYADARGSFFIGGADSETRLETGKVHASELQKSRLAQTVVVYLLKRVDSNKMAYDILMRPRRLKSITASSNLEEAGLIWAAVTQEHGLPPLAQAHDNAPTQVVFSQLLLGLLPPHTYGDKTFWCNCSPKKYPVALPDYSFCSLHFGQHPLFDHNDSAHCQKNLVEAVRKKTRTLCCTGHYVTRAPLVYNGMPDRAYRGCDIQSDAEAAHNLSPAYLKTETWDGWGAVLWQYQSCLVTGAWLAAAIYDPLRLLEQ</sequence>
<organism evidence="3 4">
    <name type="scientific">Symbiodinium necroappetens</name>
    <dbReference type="NCBI Taxonomy" id="1628268"/>
    <lineage>
        <taxon>Eukaryota</taxon>
        <taxon>Sar</taxon>
        <taxon>Alveolata</taxon>
        <taxon>Dinophyceae</taxon>
        <taxon>Suessiales</taxon>
        <taxon>Symbiodiniaceae</taxon>
        <taxon>Symbiodinium</taxon>
    </lineage>
</organism>
<comment type="caution">
    <text evidence="3">The sequence shown here is derived from an EMBL/GenBank/DDBJ whole genome shotgun (WGS) entry which is preliminary data.</text>
</comment>
<evidence type="ECO:0000313" key="4">
    <source>
        <dbReference type="Proteomes" id="UP000601435"/>
    </source>
</evidence>
<name>A0A812ZSG4_9DINO</name>
<feature type="non-terminal residue" evidence="3">
    <location>
        <position position="1"/>
    </location>
</feature>
<keyword evidence="2" id="KW-0732">Signal</keyword>
<feature type="signal peptide" evidence="2">
    <location>
        <begin position="1"/>
        <end position="16"/>
    </location>
</feature>
<evidence type="ECO:0000313" key="3">
    <source>
        <dbReference type="EMBL" id="CAE7839026.1"/>
    </source>
</evidence>
<dbReference type="OrthoDB" id="409488at2759"/>
<evidence type="ECO:0008006" key="5">
    <source>
        <dbReference type="Google" id="ProtNLM"/>
    </source>
</evidence>
<gene>
    <name evidence="3" type="ORF">SNEC2469_LOCUS25350</name>
</gene>
<dbReference type="AlphaFoldDB" id="A0A812ZSG4"/>
<feature type="chain" id="PRO_5032467949" description="C2H2-type domain-containing protein" evidence="2">
    <location>
        <begin position="17"/>
        <end position="1178"/>
    </location>
</feature>
<protein>
    <recommendedName>
        <fullName evidence="5">C2H2-type domain-containing protein</fullName>
    </recommendedName>
</protein>
<dbReference type="EMBL" id="CAJNJA010049896">
    <property type="protein sequence ID" value="CAE7839026.1"/>
    <property type="molecule type" value="Genomic_DNA"/>
</dbReference>
<reference evidence="3" key="1">
    <citation type="submission" date="2021-02" db="EMBL/GenBank/DDBJ databases">
        <authorList>
            <person name="Dougan E. K."/>
            <person name="Rhodes N."/>
            <person name="Thang M."/>
            <person name="Chan C."/>
        </authorList>
    </citation>
    <scope>NUCLEOTIDE SEQUENCE</scope>
</reference>
<feature type="region of interest" description="Disordered" evidence="1">
    <location>
        <begin position="268"/>
        <end position="337"/>
    </location>
</feature>
<proteinExistence type="predicted"/>
<evidence type="ECO:0000256" key="1">
    <source>
        <dbReference type="SAM" id="MobiDB-lite"/>
    </source>
</evidence>